<dbReference type="PhylomeDB" id="A0A068VF60"/>
<dbReference type="Gene3D" id="1.10.630.10">
    <property type="entry name" value="Cytochrome P450"/>
    <property type="match status" value="1"/>
</dbReference>
<dbReference type="PANTHER" id="PTHR47955:SF15">
    <property type="entry name" value="CYTOCHROME P450 71A2-LIKE"/>
    <property type="match status" value="1"/>
</dbReference>
<evidence type="ECO:0000256" key="3">
    <source>
        <dbReference type="ARBA" id="ARBA00022617"/>
    </source>
</evidence>
<comment type="cofactor">
    <cofactor evidence="1">
        <name>heme</name>
        <dbReference type="ChEBI" id="CHEBI:30413"/>
    </cofactor>
</comment>
<dbReference type="OMA" id="GEAENDH"/>
<dbReference type="Pfam" id="PF00067">
    <property type="entry name" value="p450"/>
    <property type="match status" value="1"/>
</dbReference>
<keyword evidence="3" id="KW-0349">Heme</keyword>
<dbReference type="GO" id="GO:0005506">
    <property type="term" value="F:iron ion binding"/>
    <property type="evidence" value="ECO:0007669"/>
    <property type="project" value="InterPro"/>
</dbReference>
<dbReference type="Proteomes" id="UP000295252">
    <property type="component" value="Unassembled WGS sequence"/>
</dbReference>
<dbReference type="InterPro" id="IPR001128">
    <property type="entry name" value="Cyt_P450"/>
</dbReference>
<dbReference type="STRING" id="49390.A0A068VF60"/>
<proteinExistence type="inferred from homology"/>
<dbReference type="GO" id="GO:0004497">
    <property type="term" value="F:monooxygenase activity"/>
    <property type="evidence" value="ECO:0007669"/>
    <property type="project" value="InterPro"/>
</dbReference>
<keyword evidence="7" id="KW-1185">Reference proteome</keyword>
<protein>
    <submittedName>
        <fullName evidence="6">DH200=94 genomic scaffold, scaffold_455</fullName>
    </submittedName>
</protein>
<comment type="similarity">
    <text evidence="2">Belongs to the cytochrome P450 family.</text>
</comment>
<dbReference type="InterPro" id="IPR036396">
    <property type="entry name" value="Cyt_P450_sf"/>
</dbReference>
<evidence type="ECO:0000313" key="6">
    <source>
        <dbReference type="EMBL" id="CDP19361.1"/>
    </source>
</evidence>
<evidence type="ECO:0000256" key="4">
    <source>
        <dbReference type="ARBA" id="ARBA00022723"/>
    </source>
</evidence>
<evidence type="ECO:0000256" key="5">
    <source>
        <dbReference type="ARBA" id="ARBA00023004"/>
    </source>
</evidence>
<dbReference type="PANTHER" id="PTHR47955">
    <property type="entry name" value="CYTOCHROME P450 FAMILY 71 PROTEIN"/>
    <property type="match status" value="1"/>
</dbReference>
<name>A0A068VF60_COFCA</name>
<evidence type="ECO:0000313" key="7">
    <source>
        <dbReference type="Proteomes" id="UP000295252"/>
    </source>
</evidence>
<organism evidence="6 7">
    <name type="scientific">Coffea canephora</name>
    <name type="common">Robusta coffee</name>
    <dbReference type="NCBI Taxonomy" id="49390"/>
    <lineage>
        <taxon>Eukaryota</taxon>
        <taxon>Viridiplantae</taxon>
        <taxon>Streptophyta</taxon>
        <taxon>Embryophyta</taxon>
        <taxon>Tracheophyta</taxon>
        <taxon>Spermatophyta</taxon>
        <taxon>Magnoliopsida</taxon>
        <taxon>eudicotyledons</taxon>
        <taxon>Gunneridae</taxon>
        <taxon>Pentapetalae</taxon>
        <taxon>asterids</taxon>
        <taxon>lamiids</taxon>
        <taxon>Gentianales</taxon>
        <taxon>Rubiaceae</taxon>
        <taxon>Ixoroideae</taxon>
        <taxon>Gardenieae complex</taxon>
        <taxon>Bertiereae - Coffeeae clade</taxon>
        <taxon>Coffeeae</taxon>
        <taxon>Coffea</taxon>
    </lineage>
</organism>
<dbReference type="GO" id="GO:0016705">
    <property type="term" value="F:oxidoreductase activity, acting on paired donors, with incorporation or reduction of molecular oxygen"/>
    <property type="evidence" value="ECO:0007669"/>
    <property type="project" value="InterPro"/>
</dbReference>
<dbReference type="SUPFAM" id="SSF48264">
    <property type="entry name" value="Cytochrome P450"/>
    <property type="match status" value="1"/>
</dbReference>
<gene>
    <name evidence="6" type="ORF">GSCOC_T00012301001</name>
</gene>
<keyword evidence="4" id="KW-0479">Metal-binding</keyword>
<dbReference type="EMBL" id="HG739539">
    <property type="protein sequence ID" value="CDP19361.1"/>
    <property type="molecule type" value="Genomic_DNA"/>
</dbReference>
<dbReference type="InParanoid" id="A0A068VF60"/>
<dbReference type="Gramene" id="CDP19361">
    <property type="protein sequence ID" value="CDP19361"/>
    <property type="gene ID" value="GSCOC_T00012301001"/>
</dbReference>
<evidence type="ECO:0000256" key="2">
    <source>
        <dbReference type="ARBA" id="ARBA00010617"/>
    </source>
</evidence>
<dbReference type="AlphaFoldDB" id="A0A068VF60"/>
<accession>A0A068VF60</accession>
<keyword evidence="5" id="KW-0408">Iron</keyword>
<evidence type="ECO:0000256" key="1">
    <source>
        <dbReference type="ARBA" id="ARBA00001971"/>
    </source>
</evidence>
<reference evidence="7" key="1">
    <citation type="journal article" date="2014" name="Science">
        <title>The coffee genome provides insight into the convergent evolution of caffeine biosynthesis.</title>
        <authorList>
            <person name="Denoeud F."/>
            <person name="Carretero-Paulet L."/>
            <person name="Dereeper A."/>
            <person name="Droc G."/>
            <person name="Guyot R."/>
            <person name="Pietrella M."/>
            <person name="Zheng C."/>
            <person name="Alberti A."/>
            <person name="Anthony F."/>
            <person name="Aprea G."/>
            <person name="Aury J.M."/>
            <person name="Bento P."/>
            <person name="Bernard M."/>
            <person name="Bocs S."/>
            <person name="Campa C."/>
            <person name="Cenci A."/>
            <person name="Combes M.C."/>
            <person name="Crouzillat D."/>
            <person name="Da Silva C."/>
            <person name="Daddiego L."/>
            <person name="De Bellis F."/>
            <person name="Dussert S."/>
            <person name="Garsmeur O."/>
            <person name="Gayraud T."/>
            <person name="Guignon V."/>
            <person name="Jahn K."/>
            <person name="Jamilloux V."/>
            <person name="Joet T."/>
            <person name="Labadie K."/>
            <person name="Lan T."/>
            <person name="Leclercq J."/>
            <person name="Lepelley M."/>
            <person name="Leroy T."/>
            <person name="Li L.T."/>
            <person name="Librado P."/>
            <person name="Lopez L."/>
            <person name="Munoz A."/>
            <person name="Noel B."/>
            <person name="Pallavicini A."/>
            <person name="Perrotta G."/>
            <person name="Poncet V."/>
            <person name="Pot D."/>
            <person name="Priyono X."/>
            <person name="Rigoreau M."/>
            <person name="Rouard M."/>
            <person name="Rozas J."/>
            <person name="Tranchant-Dubreuil C."/>
            <person name="VanBuren R."/>
            <person name="Zhang Q."/>
            <person name="Andrade A.C."/>
            <person name="Argout X."/>
            <person name="Bertrand B."/>
            <person name="de Kochko A."/>
            <person name="Graziosi G."/>
            <person name="Henry R.J."/>
            <person name="Jayarama X."/>
            <person name="Ming R."/>
            <person name="Nagai C."/>
            <person name="Rounsley S."/>
            <person name="Sankoff D."/>
            <person name="Giuliano G."/>
            <person name="Albert V.A."/>
            <person name="Wincker P."/>
            <person name="Lashermes P."/>
        </authorList>
    </citation>
    <scope>NUCLEOTIDE SEQUENCE [LARGE SCALE GENOMIC DNA]</scope>
    <source>
        <strain evidence="7">cv. DH200-94</strain>
    </source>
</reference>
<dbReference type="OrthoDB" id="1470350at2759"/>
<dbReference type="GO" id="GO:0020037">
    <property type="term" value="F:heme binding"/>
    <property type="evidence" value="ECO:0007669"/>
    <property type="project" value="InterPro"/>
</dbReference>
<sequence length="203" mass="23043">MLLHFGSKPVLVASSSDAASQLMKTHDLVFSNRPKSSVINRLFYGSRDVAFTPYGEYWRQAKSICVLHLLSNKRVQSYQHVREEETSLMIEKIGQMCSSSPVNLTEIFLMGVFDVGDYIPWLAWVNRFNGLDLKVEKFVKLTDEFLDGVIEEHINKRKGEAENDHSVEARCLDFVDILIEVNKESTIGFALGPDDMKAIILVN</sequence>